<feature type="transmembrane region" description="Helical" evidence="1">
    <location>
        <begin position="127"/>
        <end position="146"/>
    </location>
</feature>
<dbReference type="Proteomes" id="UP000270094">
    <property type="component" value="Unassembled WGS sequence"/>
</dbReference>
<evidence type="ECO:0000256" key="1">
    <source>
        <dbReference type="SAM" id="Phobius"/>
    </source>
</evidence>
<keyword evidence="1" id="KW-0472">Membrane</keyword>
<keyword evidence="1" id="KW-1133">Transmembrane helix</keyword>
<dbReference type="PANTHER" id="PTHR43243">
    <property type="entry name" value="INNER MEMBRANE TRANSPORTER YGJI-RELATED"/>
    <property type="match status" value="1"/>
</dbReference>
<dbReference type="GO" id="GO:0005886">
    <property type="term" value="C:plasma membrane"/>
    <property type="evidence" value="ECO:0007669"/>
    <property type="project" value="TreeGrafter"/>
</dbReference>
<evidence type="ECO:0000313" key="3">
    <source>
        <dbReference type="EMBL" id="VDM67021.1"/>
    </source>
</evidence>
<dbReference type="InterPro" id="IPR029485">
    <property type="entry name" value="CAT_C"/>
</dbReference>
<keyword evidence="4" id="KW-1185">Reference proteome</keyword>
<feature type="transmembrane region" description="Helical" evidence="1">
    <location>
        <begin position="197"/>
        <end position="217"/>
    </location>
</feature>
<name>A0A3P7I0Q3_STRVU</name>
<organism evidence="3 4">
    <name type="scientific">Strongylus vulgaris</name>
    <name type="common">Blood worm</name>
    <dbReference type="NCBI Taxonomy" id="40348"/>
    <lineage>
        <taxon>Eukaryota</taxon>
        <taxon>Metazoa</taxon>
        <taxon>Ecdysozoa</taxon>
        <taxon>Nematoda</taxon>
        <taxon>Chromadorea</taxon>
        <taxon>Rhabditida</taxon>
        <taxon>Rhabditina</taxon>
        <taxon>Rhabditomorpha</taxon>
        <taxon>Strongyloidea</taxon>
        <taxon>Strongylidae</taxon>
        <taxon>Strongylus</taxon>
    </lineage>
</organism>
<evidence type="ECO:0000313" key="4">
    <source>
        <dbReference type="Proteomes" id="UP000270094"/>
    </source>
</evidence>
<protein>
    <recommendedName>
        <fullName evidence="2">Cationic amino acid transporter C-terminal domain-containing protein</fullName>
    </recommendedName>
</protein>
<gene>
    <name evidence="3" type="ORF">SVUK_LOCUS2019</name>
</gene>
<feature type="transmembrane region" description="Helical" evidence="1">
    <location>
        <begin position="33"/>
        <end position="53"/>
    </location>
</feature>
<feature type="transmembrane region" description="Helical" evidence="1">
    <location>
        <begin position="238"/>
        <end position="264"/>
    </location>
</feature>
<dbReference type="GO" id="GO:0015171">
    <property type="term" value="F:amino acid transmembrane transporter activity"/>
    <property type="evidence" value="ECO:0007669"/>
    <property type="project" value="TreeGrafter"/>
</dbReference>
<proteinExistence type="predicted"/>
<keyword evidence="1" id="KW-0812">Transmembrane</keyword>
<feature type="domain" description="Cationic amino acid transporter C-terminal" evidence="2">
    <location>
        <begin position="227"/>
        <end position="265"/>
    </location>
</feature>
<dbReference type="EMBL" id="UYYB01004340">
    <property type="protein sequence ID" value="VDM67021.1"/>
    <property type="molecule type" value="Genomic_DNA"/>
</dbReference>
<reference evidence="3 4" key="1">
    <citation type="submission" date="2018-11" db="EMBL/GenBank/DDBJ databases">
        <authorList>
            <consortium name="Pathogen Informatics"/>
        </authorList>
    </citation>
    <scope>NUCLEOTIDE SEQUENCE [LARGE SCALE GENOMIC DNA]</scope>
</reference>
<feature type="non-terminal residue" evidence="3">
    <location>
        <position position="1"/>
    </location>
</feature>
<dbReference type="Gene3D" id="1.20.1740.10">
    <property type="entry name" value="Amino acid/polyamine transporter I"/>
    <property type="match status" value="1"/>
</dbReference>
<feature type="transmembrane region" description="Helical" evidence="1">
    <location>
        <begin position="167"/>
        <end position="185"/>
    </location>
</feature>
<accession>A0A3P7I0Q3</accession>
<dbReference type="OrthoDB" id="3900342at2759"/>
<dbReference type="AlphaFoldDB" id="A0A3P7I0Q3"/>
<dbReference type="PANTHER" id="PTHR43243:SF18">
    <property type="entry name" value="CATIONIC AMINO ACID TRANSPORTER C-TERMINAL DOMAIN-CONTAINING PROTEIN"/>
    <property type="match status" value="1"/>
</dbReference>
<sequence>VTGAFALPRCVYSIADDGLIFSFFATVNKFTKVPLNAIVVFTLLNATLAMVFDLEALVEFLSIGTLLAYSVVSACVLILRYQPAPINGDPENLDTGNFHSNRKIVNTIMPSSFFHNLLLNSLPLPPSLSPALTLIIIFVFSSLFTLRGAIKPWVPFRDYWESLPAGRTISIAVCTLVFGFFWLAFTIRLRLHLTIPGYISIAFSVILIIVAFTFICGHKQNALDLSFKVPLVPLIPSLGLLINCFMMAYLAYLTWIRFFIWMFIGK</sequence>
<dbReference type="Pfam" id="PF13906">
    <property type="entry name" value="AA_permease_C"/>
    <property type="match status" value="1"/>
</dbReference>
<evidence type="ECO:0000259" key="2">
    <source>
        <dbReference type="Pfam" id="PF13906"/>
    </source>
</evidence>
<feature type="transmembrane region" description="Helical" evidence="1">
    <location>
        <begin position="60"/>
        <end position="81"/>
    </location>
</feature>